<dbReference type="InterPro" id="IPR042259">
    <property type="entry name" value="Raco-like_middle_sf"/>
</dbReference>
<dbReference type="Gene3D" id="3.10.20.880">
    <property type="match status" value="1"/>
</dbReference>
<dbReference type="Gene3D" id="3.30.420.480">
    <property type="entry name" value="Domain of unknown function (DUF4445)"/>
    <property type="match status" value="1"/>
</dbReference>
<keyword evidence="3" id="KW-1185">Reference proteome</keyword>
<dbReference type="CDD" id="cd00207">
    <property type="entry name" value="fer2"/>
    <property type="match status" value="1"/>
</dbReference>
<dbReference type="InterPro" id="IPR001041">
    <property type="entry name" value="2Fe-2S_ferredoxin-type"/>
</dbReference>
<protein>
    <submittedName>
        <fullName evidence="2">Uncharacterized 2Fe-2S/4Fe-4S cluster protein (DUF4445 family)</fullName>
    </submittedName>
</protein>
<dbReference type="Pfam" id="PF14574">
    <property type="entry name" value="RACo_C_ter"/>
    <property type="match status" value="1"/>
</dbReference>
<dbReference type="EMBL" id="VNHM01000003">
    <property type="protein sequence ID" value="TYO96861.1"/>
    <property type="molecule type" value="Genomic_DNA"/>
</dbReference>
<dbReference type="Proteomes" id="UP000323166">
    <property type="component" value="Unassembled WGS sequence"/>
</dbReference>
<dbReference type="InterPro" id="IPR027980">
    <property type="entry name" value="RACo_C"/>
</dbReference>
<dbReference type="InterPro" id="IPR041414">
    <property type="entry name" value="Raco-like_middle"/>
</dbReference>
<dbReference type="PANTHER" id="PTHR42895:SF2">
    <property type="entry name" value="IRON-SULFUR CLUSTER PROTEIN"/>
    <property type="match status" value="1"/>
</dbReference>
<dbReference type="Pfam" id="PF00111">
    <property type="entry name" value="Fer2"/>
    <property type="match status" value="1"/>
</dbReference>
<evidence type="ECO:0000313" key="3">
    <source>
        <dbReference type="Proteomes" id="UP000323166"/>
    </source>
</evidence>
<accession>A0A5S4ZV51</accession>
<dbReference type="Gene3D" id="3.10.20.30">
    <property type="match status" value="1"/>
</dbReference>
<evidence type="ECO:0000259" key="1">
    <source>
        <dbReference type="PROSITE" id="PS51085"/>
    </source>
</evidence>
<comment type="caution">
    <text evidence="2">The sequence shown here is derived from an EMBL/GenBank/DDBJ whole genome shotgun (WGS) entry which is preliminary data.</text>
</comment>
<dbReference type="PROSITE" id="PS51085">
    <property type="entry name" value="2FE2S_FER_2"/>
    <property type="match status" value="1"/>
</dbReference>
<reference evidence="2 3" key="1">
    <citation type="submission" date="2019-07" db="EMBL/GenBank/DDBJ databases">
        <title>Genomic Encyclopedia of Type Strains, Phase I: the one thousand microbial genomes (KMG-I) project.</title>
        <authorList>
            <person name="Kyrpides N."/>
        </authorList>
    </citation>
    <scope>NUCLEOTIDE SEQUENCE [LARGE SCALE GENOMIC DNA]</scope>
    <source>
        <strain evidence="2 3">DSM 6562</strain>
    </source>
</reference>
<organism evidence="2 3">
    <name type="scientific">Desulfallas thermosapovorans DSM 6562</name>
    <dbReference type="NCBI Taxonomy" id="1121431"/>
    <lineage>
        <taxon>Bacteria</taxon>
        <taxon>Bacillati</taxon>
        <taxon>Bacillota</taxon>
        <taxon>Clostridia</taxon>
        <taxon>Eubacteriales</taxon>
        <taxon>Desulfallaceae</taxon>
        <taxon>Desulfallas</taxon>
    </lineage>
</organism>
<dbReference type="RefSeq" id="WP_166510734.1">
    <property type="nucleotide sequence ID" value="NZ_VNHM01000003.1"/>
</dbReference>
<dbReference type="InterPro" id="IPR052911">
    <property type="entry name" value="Corrinoid_activation_enz"/>
</dbReference>
<evidence type="ECO:0000313" key="2">
    <source>
        <dbReference type="EMBL" id="TYO96861.1"/>
    </source>
</evidence>
<dbReference type="InterPro" id="IPR036010">
    <property type="entry name" value="2Fe-2S_ferredoxin-like_sf"/>
</dbReference>
<sequence length="631" mass="68748">MSTNKVRFLPDDITIAVESHETILDAAVRAGIAVKSSCGGAGTCSRCRVITKSGQARVNSTGKLTEEELARGYALACQTYPQSDMEIEIPETSRLAAHQVLTSQGQEFDQSITPTEPLFKKIKLQLLEPSLDDHVDDMSRLYSELNKMAEVDSPCIDLEIIQKLPQTVRKGNWKVTVSLADIKGRTEIVNIEPGWDYKKYYGLALDIGTTTVVAHLVDLESGESLGVEGTYNKQAVFGDDVISRIIYAVEHKKGLEQMQTTIITTINELIDNLVEGSHVDHNDIWYITCAANTTMTHLFLGIDPEYIRLEPYVPAFNSINPITAADLSIKANPKARIYCLPGIASYVGGDITAGVEVTGIDKQDDINLFIDVGTNGEMVLGNSEWLVACACSAGPAFEGGGIAYGMRAMDGAIEHIRVTPGTLDVYWETVGNKKPVGICGSGLIDCISTLREAGVIDRTGNFLPLPANERVQIIDGEKLFILVPAEESGTGTDITISQTDIKDLIRSKAAVFAGVQTMLKTVGLPVEAIERVYIAGGFGRYINLHDAINIGMFPDLPLERYKYIGNSSVKGAKMALLSKEARREAEKLAEKITYIELSIGNDFMEEFVSALFIPHTNVDLFPSINQACNPV</sequence>
<name>A0A5S4ZV51_9FIRM</name>
<dbReference type="PANTHER" id="PTHR42895">
    <property type="entry name" value="IRON-SULFUR CLUSTER-BINDING PROTEIN-RELATED"/>
    <property type="match status" value="1"/>
</dbReference>
<gene>
    <name evidence="2" type="ORF">LX24_00670</name>
</gene>
<dbReference type="AlphaFoldDB" id="A0A5S4ZV51"/>
<dbReference type="Pfam" id="PF17651">
    <property type="entry name" value="Raco_middle"/>
    <property type="match status" value="1"/>
</dbReference>
<dbReference type="InterPro" id="IPR040506">
    <property type="entry name" value="RACo_linker"/>
</dbReference>
<proteinExistence type="predicted"/>
<dbReference type="Pfam" id="PF17650">
    <property type="entry name" value="RACo_linker"/>
    <property type="match status" value="1"/>
</dbReference>
<feature type="domain" description="2Fe-2S ferredoxin-type" evidence="1">
    <location>
        <begin position="4"/>
        <end position="93"/>
    </location>
</feature>
<dbReference type="GO" id="GO:0051536">
    <property type="term" value="F:iron-sulfur cluster binding"/>
    <property type="evidence" value="ECO:0007669"/>
    <property type="project" value="InterPro"/>
</dbReference>
<dbReference type="SUPFAM" id="SSF53067">
    <property type="entry name" value="Actin-like ATPase domain"/>
    <property type="match status" value="1"/>
</dbReference>
<dbReference type="SUPFAM" id="SSF54292">
    <property type="entry name" value="2Fe-2S ferredoxin-like"/>
    <property type="match status" value="1"/>
</dbReference>
<dbReference type="InterPro" id="IPR012675">
    <property type="entry name" value="Beta-grasp_dom_sf"/>
</dbReference>
<dbReference type="InterPro" id="IPR043129">
    <property type="entry name" value="ATPase_NBD"/>
</dbReference>